<evidence type="ECO:0000259" key="2">
    <source>
        <dbReference type="Pfam" id="PF01548"/>
    </source>
</evidence>
<name>A0A4Q9R7C6_9GAMM</name>
<dbReference type="RefSeq" id="WP_131183519.1">
    <property type="nucleotide sequence ID" value="NZ_QJUO01000004.1"/>
</dbReference>
<feature type="domain" description="Transposase IS116/IS110/IS902 C-terminal" evidence="3">
    <location>
        <begin position="197"/>
        <end position="280"/>
    </location>
</feature>
<dbReference type="PANTHER" id="PTHR33055">
    <property type="entry name" value="TRANSPOSASE FOR INSERTION SEQUENCE ELEMENT IS1111A"/>
    <property type="match status" value="1"/>
</dbReference>
<feature type="coiled-coil region" evidence="1">
    <location>
        <begin position="129"/>
        <end position="188"/>
    </location>
</feature>
<protein>
    <submittedName>
        <fullName evidence="4">IS110 family transposase</fullName>
    </submittedName>
</protein>
<dbReference type="GO" id="GO:0006313">
    <property type="term" value="P:DNA transposition"/>
    <property type="evidence" value="ECO:0007669"/>
    <property type="project" value="InterPro"/>
</dbReference>
<proteinExistence type="predicted"/>
<dbReference type="Proteomes" id="UP000292639">
    <property type="component" value="Unassembled WGS sequence"/>
</dbReference>
<keyword evidence="5" id="KW-1185">Reference proteome</keyword>
<feature type="domain" description="Transposase IS110-like N-terminal" evidence="2">
    <location>
        <begin position="5"/>
        <end position="154"/>
    </location>
</feature>
<evidence type="ECO:0000256" key="1">
    <source>
        <dbReference type="SAM" id="Coils"/>
    </source>
</evidence>
<evidence type="ECO:0000259" key="3">
    <source>
        <dbReference type="Pfam" id="PF02371"/>
    </source>
</evidence>
<dbReference type="GO" id="GO:0004803">
    <property type="term" value="F:transposase activity"/>
    <property type="evidence" value="ECO:0007669"/>
    <property type="project" value="InterPro"/>
</dbReference>
<dbReference type="Pfam" id="PF01548">
    <property type="entry name" value="DEDD_Tnp_IS110"/>
    <property type="match status" value="1"/>
</dbReference>
<dbReference type="EMBL" id="QJUP01000012">
    <property type="protein sequence ID" value="TBU96512.1"/>
    <property type="molecule type" value="Genomic_DNA"/>
</dbReference>
<sequence>MSSIVGIDIAKHSFDIATVQANGKFRTKAKLPNGSAGFELLQEWLSKHAAPDAWVVMEATGTYHEALAEYLYSLGGYRVCVMNPAQIAYYARSQLQRVKTDQVDAKLIALYGLRHVDELRLWQPEPQAIRRLRALVRRLQDLKEIKQMESNRLEVADDSVQESIRLVIERVDEQIKETLRAIRNHIDNDPDLRNRRDLLEGIDGIGELTAALLMAELGDPVQFKDAGAITAFAGLNPRLQDSGKYKGHVRISRVGSARLRAGLYMPALVAITYNPAVNALAQRLRERGKTGKQIICAAMRKLLCIVYGVLKSGVPFNPELALAR</sequence>
<dbReference type="InterPro" id="IPR003346">
    <property type="entry name" value="Transposase_20"/>
</dbReference>
<dbReference type="PANTHER" id="PTHR33055:SF3">
    <property type="entry name" value="PUTATIVE TRANSPOSASE FOR IS117-RELATED"/>
    <property type="match status" value="1"/>
</dbReference>
<dbReference type="AlphaFoldDB" id="A0A4Q9R7C6"/>
<dbReference type="InterPro" id="IPR047650">
    <property type="entry name" value="Transpos_IS110"/>
</dbReference>
<comment type="caution">
    <text evidence="4">The sequence shown here is derived from an EMBL/GenBank/DDBJ whole genome shotgun (WGS) entry which is preliminary data.</text>
</comment>
<gene>
    <name evidence="4" type="ORF">DNJ96_10215</name>
</gene>
<accession>A0A4Q9R7C6</accession>
<evidence type="ECO:0000313" key="4">
    <source>
        <dbReference type="EMBL" id="TBU96512.1"/>
    </source>
</evidence>
<dbReference type="GO" id="GO:0003677">
    <property type="term" value="F:DNA binding"/>
    <property type="evidence" value="ECO:0007669"/>
    <property type="project" value="InterPro"/>
</dbReference>
<organism evidence="4 5">
    <name type="scientific">Stutzerimonas kirkiae</name>
    <dbReference type="NCBI Taxonomy" id="2211392"/>
    <lineage>
        <taxon>Bacteria</taxon>
        <taxon>Pseudomonadati</taxon>
        <taxon>Pseudomonadota</taxon>
        <taxon>Gammaproteobacteria</taxon>
        <taxon>Pseudomonadales</taxon>
        <taxon>Pseudomonadaceae</taxon>
        <taxon>Stutzerimonas</taxon>
    </lineage>
</organism>
<keyword evidence="1" id="KW-0175">Coiled coil</keyword>
<reference evidence="4 5" key="1">
    <citation type="submission" date="2018-06" db="EMBL/GenBank/DDBJ databases">
        <title>Three novel Pseudomonas species isolated from symptomatic oak.</title>
        <authorList>
            <person name="Bueno-Gonzalez V."/>
            <person name="Brady C."/>
        </authorList>
    </citation>
    <scope>NUCLEOTIDE SEQUENCE [LARGE SCALE GENOMIC DNA]</scope>
    <source>
        <strain evidence="4 5">P17C</strain>
    </source>
</reference>
<dbReference type="InterPro" id="IPR002525">
    <property type="entry name" value="Transp_IS110-like_N"/>
</dbReference>
<evidence type="ECO:0000313" key="5">
    <source>
        <dbReference type="Proteomes" id="UP000292639"/>
    </source>
</evidence>
<dbReference type="Pfam" id="PF02371">
    <property type="entry name" value="Transposase_20"/>
    <property type="match status" value="1"/>
</dbReference>
<dbReference type="NCBIfam" id="NF033542">
    <property type="entry name" value="transpos_IS110"/>
    <property type="match status" value="1"/>
</dbReference>